<name>A0A9Q5HZN0_SANBA</name>
<keyword evidence="5" id="KW-1185">Reference proteome</keyword>
<sequence>MSDSEMTDADELSVSSGDTEVAAVVSEKAKEQHLNDMKGALLDERPPYCSGTIAVGPKDLILFYENGGHVGRIDFANPSNSELEKLMKACDPATFGHGDENVYDESVRKAGKLDTDKFASKFNPFDIRVEGSEVVNILDAVKFGLLWGDEIRSELRNDDDLSLAKQIKAELYKLNVYGKDGFFKSHKDTPRATNMFGSLVIVLPTPHTGGELVFRHKSKEWTFDPASAISKATVPSIVYAAFFSDVEHEVLPVKEGYRVTLTYNLYYKKPIQERIPRIPTEATLPSNAELFRTALEKSLEDKEFLPKGGLLGFGLQHLYPVFKSTWASRGNLVHPHLKGFDALVLSVCREAGLKTRIYFFVEDAIVSENVPDHTLEDYFVDEILNNFDGKPVTEKYARGHRVHPITWVTKNTALNHHLIDYAGEDTLGNEANIEHAYAELVLIANVGPAKERKTYTDEKASSSDDERLEKKEKQEQDSDEFSASDY</sequence>
<dbReference type="PANTHER" id="PTHR33099">
    <property type="entry name" value="FE2OG DIOXYGENASE DOMAIN-CONTAINING PROTEIN"/>
    <property type="match status" value="1"/>
</dbReference>
<dbReference type="GO" id="GO:0016491">
    <property type="term" value="F:oxidoreductase activity"/>
    <property type="evidence" value="ECO:0007669"/>
    <property type="project" value="UniProtKB-KW"/>
</dbReference>
<dbReference type="GO" id="GO:0046872">
    <property type="term" value="F:metal ion binding"/>
    <property type="evidence" value="ECO:0007669"/>
    <property type="project" value="UniProtKB-KW"/>
</dbReference>
<keyword evidence="1" id="KW-0560">Oxidoreductase</keyword>
<dbReference type="PANTHER" id="PTHR33099:SF14">
    <property type="entry name" value="PROLYL 4-HYDROXYLASE ALPHA SUBUNIT FE(2+) 2OG DIOXYGENASE DOMAIN-CONTAINING PROTEIN"/>
    <property type="match status" value="1"/>
</dbReference>
<evidence type="ECO:0000313" key="5">
    <source>
        <dbReference type="Proteomes" id="UP000757232"/>
    </source>
</evidence>
<evidence type="ECO:0000256" key="2">
    <source>
        <dbReference type="SAM" id="MobiDB-lite"/>
    </source>
</evidence>
<dbReference type="Gene3D" id="2.60.120.620">
    <property type="entry name" value="q2cbj1_9rhob like domain"/>
    <property type="match status" value="1"/>
</dbReference>
<dbReference type="EMBL" id="LNZH02000167">
    <property type="protein sequence ID" value="OCB88944.1"/>
    <property type="molecule type" value="Genomic_DNA"/>
</dbReference>
<evidence type="ECO:0000313" key="4">
    <source>
        <dbReference type="EMBL" id="OCB88944.1"/>
    </source>
</evidence>
<organism evidence="4 5">
    <name type="scientific">Sanghuangporus baumii</name>
    <name type="common">Phellinus baumii</name>
    <dbReference type="NCBI Taxonomy" id="108892"/>
    <lineage>
        <taxon>Eukaryota</taxon>
        <taxon>Fungi</taxon>
        <taxon>Dikarya</taxon>
        <taxon>Basidiomycota</taxon>
        <taxon>Agaricomycotina</taxon>
        <taxon>Agaricomycetes</taxon>
        <taxon>Hymenochaetales</taxon>
        <taxon>Hymenochaetaceae</taxon>
        <taxon>Sanghuangporus</taxon>
    </lineage>
</organism>
<evidence type="ECO:0000259" key="3">
    <source>
        <dbReference type="PROSITE" id="PS51471"/>
    </source>
</evidence>
<evidence type="ECO:0000256" key="1">
    <source>
        <dbReference type="RuleBase" id="RU003682"/>
    </source>
</evidence>
<feature type="compositionally biased region" description="Acidic residues" evidence="2">
    <location>
        <begin position="477"/>
        <end position="486"/>
    </location>
</feature>
<keyword evidence="1" id="KW-0479">Metal-binding</keyword>
<dbReference type="PROSITE" id="PS51471">
    <property type="entry name" value="FE2OG_OXY"/>
    <property type="match status" value="1"/>
</dbReference>
<keyword evidence="1" id="KW-0408">Iron</keyword>
<feature type="domain" description="Fe2OG dioxygenase" evidence="3">
    <location>
        <begin position="168"/>
        <end position="267"/>
    </location>
</feature>
<feature type="compositionally biased region" description="Acidic residues" evidence="2">
    <location>
        <begin position="1"/>
        <end position="11"/>
    </location>
</feature>
<feature type="region of interest" description="Disordered" evidence="2">
    <location>
        <begin position="1"/>
        <end position="21"/>
    </location>
</feature>
<accession>A0A9Q5HZN0</accession>
<dbReference type="OrthoDB" id="27483at2759"/>
<comment type="similarity">
    <text evidence="1">Belongs to the iron/ascorbate-dependent oxidoreductase family.</text>
</comment>
<dbReference type="AlphaFoldDB" id="A0A9Q5HZN0"/>
<protein>
    <recommendedName>
        <fullName evidence="3">Fe2OG dioxygenase domain-containing protein</fullName>
    </recommendedName>
</protein>
<dbReference type="Pfam" id="PF13640">
    <property type="entry name" value="2OG-FeII_Oxy_3"/>
    <property type="match status" value="1"/>
</dbReference>
<feature type="region of interest" description="Disordered" evidence="2">
    <location>
        <begin position="451"/>
        <end position="486"/>
    </location>
</feature>
<feature type="compositionally biased region" description="Basic and acidic residues" evidence="2">
    <location>
        <begin position="451"/>
        <end position="476"/>
    </location>
</feature>
<reference evidence="4" key="1">
    <citation type="submission" date="2016-06" db="EMBL/GenBank/DDBJ databases">
        <title>Draft Genome sequence of the fungus Inonotus baumii.</title>
        <authorList>
            <person name="Zhu H."/>
            <person name="Lin W."/>
        </authorList>
    </citation>
    <scope>NUCLEOTIDE SEQUENCE</scope>
    <source>
        <strain evidence="4">821</strain>
    </source>
</reference>
<dbReference type="InterPro" id="IPR005123">
    <property type="entry name" value="Oxoglu/Fe-dep_dioxygenase_dom"/>
</dbReference>
<comment type="caution">
    <text evidence="4">The sequence shown here is derived from an EMBL/GenBank/DDBJ whole genome shotgun (WGS) entry which is preliminary data.</text>
</comment>
<dbReference type="Proteomes" id="UP000757232">
    <property type="component" value="Unassembled WGS sequence"/>
</dbReference>
<dbReference type="InterPro" id="IPR044862">
    <property type="entry name" value="Pro_4_hyd_alph_FE2OG_OXY"/>
</dbReference>
<gene>
    <name evidence="4" type="ORF">A7U60_g3899</name>
</gene>
<proteinExistence type="inferred from homology"/>